<gene>
    <name evidence="12" type="ORF">UFOPK3789_01428</name>
</gene>
<evidence type="ECO:0000256" key="8">
    <source>
        <dbReference type="ARBA" id="ARBA00023125"/>
    </source>
</evidence>
<keyword evidence="10" id="KW-0804">Transcription</keyword>
<dbReference type="InterPro" id="IPR034768">
    <property type="entry name" value="4FE4S_WBL"/>
</dbReference>
<dbReference type="GO" id="GO:0045454">
    <property type="term" value="P:cell redox homeostasis"/>
    <property type="evidence" value="ECO:0007669"/>
    <property type="project" value="TreeGrafter"/>
</dbReference>
<organism evidence="12">
    <name type="scientific">freshwater metagenome</name>
    <dbReference type="NCBI Taxonomy" id="449393"/>
    <lineage>
        <taxon>unclassified sequences</taxon>
        <taxon>metagenomes</taxon>
        <taxon>ecological metagenomes</taxon>
    </lineage>
</organism>
<reference evidence="12" key="1">
    <citation type="submission" date="2020-05" db="EMBL/GenBank/DDBJ databases">
        <authorList>
            <person name="Chiriac C."/>
            <person name="Salcher M."/>
            <person name="Ghai R."/>
            <person name="Kavagutti S V."/>
        </authorList>
    </citation>
    <scope>NUCLEOTIDE SEQUENCE</scope>
</reference>
<keyword evidence="6" id="KW-0411">Iron-sulfur</keyword>
<comment type="cofactor">
    <cofactor evidence="1">
        <name>[4Fe-4S] cluster</name>
        <dbReference type="ChEBI" id="CHEBI:49883"/>
    </cofactor>
</comment>
<evidence type="ECO:0000256" key="9">
    <source>
        <dbReference type="ARBA" id="ARBA00023157"/>
    </source>
</evidence>
<dbReference type="GO" id="GO:0047134">
    <property type="term" value="F:protein-disulfide reductase [NAD(P)H] activity"/>
    <property type="evidence" value="ECO:0007669"/>
    <property type="project" value="TreeGrafter"/>
</dbReference>
<dbReference type="PROSITE" id="PS51674">
    <property type="entry name" value="4FE4S_WBL"/>
    <property type="match status" value="1"/>
</dbReference>
<dbReference type="GO" id="GO:0051539">
    <property type="term" value="F:4 iron, 4 sulfur cluster binding"/>
    <property type="evidence" value="ECO:0007669"/>
    <property type="project" value="UniProtKB-KW"/>
</dbReference>
<name>A0A6J7L535_9ZZZZ</name>
<evidence type="ECO:0000256" key="6">
    <source>
        <dbReference type="ARBA" id="ARBA00023014"/>
    </source>
</evidence>
<keyword evidence="4" id="KW-0479">Metal-binding</keyword>
<dbReference type="GO" id="GO:0046872">
    <property type="term" value="F:metal ion binding"/>
    <property type="evidence" value="ECO:0007669"/>
    <property type="project" value="UniProtKB-KW"/>
</dbReference>
<dbReference type="Pfam" id="PF02467">
    <property type="entry name" value="Whib"/>
    <property type="match status" value="1"/>
</dbReference>
<feature type="domain" description="4Fe-4S Wbl-type" evidence="11">
    <location>
        <begin position="22"/>
        <end position="84"/>
    </location>
</feature>
<keyword evidence="8" id="KW-0238">DNA-binding</keyword>
<sequence length="115" mass="12540">MAAEIMSSIVFTGPLAWTTDAACQGRTELFFAPAGERPEARVVRESKARGVCTECAAMAPCRDWARENREYGFWGGESEEERAAAGYRVDMPVGRVARYPKGDGTPVAPRTPRVA</sequence>
<evidence type="ECO:0000256" key="3">
    <source>
        <dbReference type="ARBA" id="ARBA00022485"/>
    </source>
</evidence>
<evidence type="ECO:0000256" key="7">
    <source>
        <dbReference type="ARBA" id="ARBA00023015"/>
    </source>
</evidence>
<keyword evidence="3" id="KW-0004">4Fe-4S</keyword>
<proteinExistence type="inferred from homology"/>
<dbReference type="GO" id="GO:0003677">
    <property type="term" value="F:DNA binding"/>
    <property type="evidence" value="ECO:0007669"/>
    <property type="project" value="UniProtKB-KW"/>
</dbReference>
<evidence type="ECO:0000256" key="10">
    <source>
        <dbReference type="ARBA" id="ARBA00023163"/>
    </source>
</evidence>
<keyword evidence="9" id="KW-1015">Disulfide bond</keyword>
<evidence type="ECO:0000256" key="4">
    <source>
        <dbReference type="ARBA" id="ARBA00022723"/>
    </source>
</evidence>
<keyword evidence="5" id="KW-0408">Iron</keyword>
<comment type="similarity">
    <text evidence="2">Belongs to the WhiB family.</text>
</comment>
<dbReference type="GO" id="GO:0045892">
    <property type="term" value="P:negative regulation of DNA-templated transcription"/>
    <property type="evidence" value="ECO:0007669"/>
    <property type="project" value="TreeGrafter"/>
</dbReference>
<evidence type="ECO:0000256" key="2">
    <source>
        <dbReference type="ARBA" id="ARBA00006597"/>
    </source>
</evidence>
<dbReference type="PANTHER" id="PTHR38839">
    <property type="entry name" value="TRANSCRIPTIONAL REGULATOR WHID-RELATED"/>
    <property type="match status" value="1"/>
</dbReference>
<evidence type="ECO:0000256" key="1">
    <source>
        <dbReference type="ARBA" id="ARBA00001966"/>
    </source>
</evidence>
<keyword evidence="7" id="KW-0805">Transcription regulation</keyword>
<evidence type="ECO:0000256" key="5">
    <source>
        <dbReference type="ARBA" id="ARBA00023004"/>
    </source>
</evidence>
<accession>A0A6J7L535</accession>
<evidence type="ECO:0000313" key="12">
    <source>
        <dbReference type="EMBL" id="CAB4963366.1"/>
    </source>
</evidence>
<dbReference type="EMBL" id="CAFBNL010000140">
    <property type="protein sequence ID" value="CAB4963366.1"/>
    <property type="molecule type" value="Genomic_DNA"/>
</dbReference>
<dbReference type="AlphaFoldDB" id="A0A6J7L535"/>
<evidence type="ECO:0000259" key="11">
    <source>
        <dbReference type="PROSITE" id="PS51674"/>
    </source>
</evidence>
<dbReference type="InterPro" id="IPR003482">
    <property type="entry name" value="Whib"/>
</dbReference>
<protein>
    <submittedName>
        <fullName evidence="12">Unannotated protein</fullName>
    </submittedName>
</protein>